<feature type="region of interest" description="Disordered" evidence="1">
    <location>
        <begin position="1"/>
        <end position="52"/>
    </location>
</feature>
<accession>A0A8H4J1V8</accession>
<feature type="transmembrane region" description="Helical" evidence="2">
    <location>
        <begin position="645"/>
        <end position="667"/>
    </location>
</feature>
<evidence type="ECO:0000256" key="1">
    <source>
        <dbReference type="SAM" id="MobiDB-lite"/>
    </source>
</evidence>
<reference evidence="3" key="1">
    <citation type="submission" date="2020-04" db="EMBL/GenBank/DDBJ databases">
        <title>Genome Assembly and Annotation of Botryosphaeria dothidea sdau 11-99, a Latent Pathogen of Apple Fruit Ring Rot in China.</title>
        <authorList>
            <person name="Yu C."/>
            <person name="Diao Y."/>
            <person name="Lu Q."/>
            <person name="Zhao J."/>
            <person name="Cui S."/>
            <person name="Peng C."/>
            <person name="He B."/>
            <person name="Liu H."/>
        </authorList>
    </citation>
    <scope>NUCLEOTIDE SEQUENCE [LARGE SCALE GENOMIC DNA]</scope>
    <source>
        <strain evidence="3">Sdau11-99</strain>
    </source>
</reference>
<proteinExistence type="predicted"/>
<dbReference type="AlphaFoldDB" id="A0A8H4J1V8"/>
<feature type="compositionally biased region" description="Polar residues" evidence="1">
    <location>
        <begin position="37"/>
        <end position="48"/>
    </location>
</feature>
<feature type="transmembrane region" description="Helical" evidence="2">
    <location>
        <begin position="687"/>
        <end position="718"/>
    </location>
</feature>
<feature type="transmembrane region" description="Helical" evidence="2">
    <location>
        <begin position="105"/>
        <end position="123"/>
    </location>
</feature>
<keyword evidence="2" id="KW-0472">Membrane</keyword>
<feature type="transmembrane region" description="Helical" evidence="2">
    <location>
        <begin position="523"/>
        <end position="544"/>
    </location>
</feature>
<gene>
    <name evidence="3" type="ORF">GTA08_BOTSDO12789</name>
</gene>
<keyword evidence="2" id="KW-0812">Transmembrane</keyword>
<feature type="compositionally biased region" description="Polar residues" evidence="1">
    <location>
        <begin position="18"/>
        <end position="28"/>
    </location>
</feature>
<protein>
    <submittedName>
        <fullName evidence="3">Uncharacterized protein</fullName>
    </submittedName>
</protein>
<name>A0A8H4J1V8_9PEZI</name>
<sequence length="1203" mass="129208">MAAPPQHASGHELEQLMPPSTTDQPPTNDETKKAHNGNASVATDSSDASLDAGTSRPGWTPFYLQTTTLIGFAVLYLVLLLAIIGLAIADAKRDGISTARSSEHYLWTYGPTAVLAIVAALWGQVEYRTKQAMPWKVLQRRSTPASKTLLLDYITPSLPEALTSSLRSSHWPVATAITNSLLIKLLTVASTGLLVLQKTPIVRHDCHLTASDDFVSSFNTSTIGSAAVLATLAIQNGTIPLPPGTSRDAAFQRLEAPDSLSKFADLEVEGLASSLSAGLVCEVATITSGASGCSDWQCHSLNTTIDIVSPTCEIKGFNYTNGCGMQLAPIGCDIEDAWGVGCDSHAVGHNKNRLVFMIGQMAQNLSNQDLPTKIITDNTTTILCEPEYNITSTNIRMDRNGNLRNVASNPAPHGSSQPFSAWDLVDGLHTSTQAAGLIVDSLYAYSSWESNPWGSFWKMFESWTSAAYPSSNLKDANILQSRANELFSMAAAQMAKRSLMQKSANNSLGTCYGTEDRLRVRGLSLYLMGASLILLVLSTILLLYTAPRNYASRDPATIGGLALVLSQSPSLLSRLSNHGSANLEAIKNHLKETECQSFLAADDRWWRFSIDWTSKEEAPDRDSASTPPTSSSEITFWRPLSLLPIFKICVIVFLLVLIVILEVVYSVSQKHDGIAEVDTEGYVRFSWVYIPAVVMLTAQTLVGMIAFSSVLIFPYFLLRTKSSNTRNDVLRDYVSQTAIESVWKSVANRHLPVLCMALAMLLTPLLTIAVSGLYTPQATSTEIDVTLSLENQLNASFSPNDFPDWSAFAPASANIGLLLTQNFTYPLWTYDELGFPEAKLEIPDTFRANSSILSGSNITATLPGIRANLNCSIAPDAPRNLSDVLLSTSNVTFTPYEDAGCDPAWPMPGPNPFGFFSAGYGRAGAAVGNRFCGAFGLSESEWRAFTCDSLINQLDVAITLDAATLAILAAAPDESSSRLFSTRTLNPDNLGNFPSSMIPSLFGSANFEGATAGYYDPAFQAVIYEAGTTADPDAFPMARYMDAAGFAAIAAHLQHVHRTVVAQSARAIRVPLDPSSSPRAVNATLADPHVYRLRQSAVSTRILDALLGAVALCVALSLGLVDARRVLPKNPATIAAGASLVAGGPEMLGRDVVPAEAQWWGDAELEKRGVWGGLFFTLGWWDAKGGAGGQGRRFGLDVGKAEG</sequence>
<dbReference type="InterPro" id="IPR021840">
    <property type="entry name" value="DUF3433"/>
</dbReference>
<keyword evidence="2" id="KW-1133">Transmembrane helix</keyword>
<feature type="transmembrane region" description="Helical" evidence="2">
    <location>
        <begin position="62"/>
        <end position="84"/>
    </location>
</feature>
<keyword evidence="4" id="KW-1185">Reference proteome</keyword>
<dbReference type="PANTHER" id="PTHR37544">
    <property type="entry name" value="SPRAY-RELATED"/>
    <property type="match status" value="1"/>
</dbReference>
<feature type="transmembrane region" description="Helical" evidence="2">
    <location>
        <begin position="751"/>
        <end position="774"/>
    </location>
</feature>
<comment type="caution">
    <text evidence="3">The sequence shown here is derived from an EMBL/GenBank/DDBJ whole genome shotgun (WGS) entry which is preliminary data.</text>
</comment>
<evidence type="ECO:0000313" key="3">
    <source>
        <dbReference type="EMBL" id="KAF4311676.1"/>
    </source>
</evidence>
<evidence type="ECO:0000256" key="2">
    <source>
        <dbReference type="SAM" id="Phobius"/>
    </source>
</evidence>
<dbReference type="OrthoDB" id="3912677at2759"/>
<dbReference type="Proteomes" id="UP000572817">
    <property type="component" value="Unassembled WGS sequence"/>
</dbReference>
<dbReference type="EMBL" id="WWBZ02000009">
    <property type="protein sequence ID" value="KAF4311676.1"/>
    <property type="molecule type" value="Genomic_DNA"/>
</dbReference>
<dbReference type="PANTHER" id="PTHR37544:SF1">
    <property type="entry name" value="PHOSPHORIBOSYLAMINOIMIDAZOLE-SUCCINOCARBOXAMIDE SYNTHASE"/>
    <property type="match status" value="1"/>
</dbReference>
<evidence type="ECO:0000313" key="4">
    <source>
        <dbReference type="Proteomes" id="UP000572817"/>
    </source>
</evidence>
<dbReference type="Pfam" id="PF11915">
    <property type="entry name" value="DUF3433"/>
    <property type="match status" value="2"/>
</dbReference>
<organism evidence="3 4">
    <name type="scientific">Botryosphaeria dothidea</name>
    <dbReference type="NCBI Taxonomy" id="55169"/>
    <lineage>
        <taxon>Eukaryota</taxon>
        <taxon>Fungi</taxon>
        <taxon>Dikarya</taxon>
        <taxon>Ascomycota</taxon>
        <taxon>Pezizomycotina</taxon>
        <taxon>Dothideomycetes</taxon>
        <taxon>Dothideomycetes incertae sedis</taxon>
        <taxon>Botryosphaeriales</taxon>
        <taxon>Botryosphaeriaceae</taxon>
        <taxon>Botryosphaeria</taxon>
    </lineage>
</organism>